<dbReference type="RefSeq" id="XP_037831352.1">
    <property type="nucleotide sequence ID" value="XM_037975424.1"/>
</dbReference>
<feature type="disulfide bond" evidence="5">
    <location>
        <begin position="180"/>
        <end position="207"/>
    </location>
</feature>
<evidence type="ECO:0000256" key="1">
    <source>
        <dbReference type="ARBA" id="ARBA00022659"/>
    </source>
</evidence>
<keyword evidence="9" id="KW-1185">Reference proteome</keyword>
<dbReference type="GeneTree" id="ENSGT00940000154967"/>
<proteinExistence type="predicted"/>
<keyword evidence="6" id="KW-1133">Transmembrane helix</keyword>
<feature type="transmembrane region" description="Helical" evidence="6">
    <location>
        <begin position="309"/>
        <end position="332"/>
    </location>
</feature>
<dbReference type="InterPro" id="IPR035976">
    <property type="entry name" value="Sushi/SCR/CCP_sf"/>
</dbReference>
<dbReference type="SMART" id="SM00032">
    <property type="entry name" value="CCP"/>
    <property type="match status" value="3"/>
</dbReference>
<dbReference type="Pfam" id="PF00084">
    <property type="entry name" value="Sushi"/>
    <property type="match status" value="3"/>
</dbReference>
<dbReference type="KEGG" id="kmr:108231476"/>
<accession>A0A3Q3AZS7</accession>
<evidence type="ECO:0000313" key="9">
    <source>
        <dbReference type="Proteomes" id="UP000264800"/>
    </source>
</evidence>
<dbReference type="GeneID" id="108231476"/>
<dbReference type="InterPro" id="IPR000436">
    <property type="entry name" value="Sushi_SCR_CCP_dom"/>
</dbReference>
<evidence type="ECO:0000256" key="6">
    <source>
        <dbReference type="SAM" id="Phobius"/>
    </source>
</evidence>
<comment type="caution">
    <text evidence="5">Lacks conserved residue(s) required for the propagation of feature annotation.</text>
</comment>
<feature type="disulfide bond" evidence="5">
    <location>
        <begin position="151"/>
        <end position="194"/>
    </location>
</feature>
<evidence type="ECO:0000256" key="2">
    <source>
        <dbReference type="ARBA" id="ARBA00022737"/>
    </source>
</evidence>
<evidence type="ECO:0000313" key="8">
    <source>
        <dbReference type="Ensembl" id="ENSKMAP00000022693.1"/>
    </source>
</evidence>
<feature type="domain" description="Sushi" evidence="7">
    <location>
        <begin position="149"/>
        <end position="209"/>
    </location>
</feature>
<protein>
    <submittedName>
        <fullName evidence="8">CD55 molecule (Cromer blood group)</fullName>
    </submittedName>
</protein>
<keyword evidence="6" id="KW-0472">Membrane</keyword>
<dbReference type="Gene3D" id="2.10.70.10">
    <property type="entry name" value="Complement Module, domain 1"/>
    <property type="match status" value="3"/>
</dbReference>
<feature type="domain" description="Sushi" evidence="7">
    <location>
        <begin position="92"/>
        <end position="148"/>
    </location>
</feature>
<dbReference type="CDD" id="cd00033">
    <property type="entry name" value="CCP"/>
    <property type="match status" value="3"/>
</dbReference>
<keyword evidence="3 5" id="KW-1015">Disulfide bond</keyword>
<name>A0A3Q3AZS7_KRYMA</name>
<dbReference type="SUPFAM" id="SSF57535">
    <property type="entry name" value="Complement control module/SCR domain"/>
    <property type="match status" value="3"/>
</dbReference>
<dbReference type="Proteomes" id="UP000264800">
    <property type="component" value="Unplaced"/>
</dbReference>
<dbReference type="Ensembl" id="ENSKMAT00000022982.1">
    <property type="protein sequence ID" value="ENSKMAP00000022693.1"/>
    <property type="gene ID" value="ENSKMAG00000016855.1"/>
</dbReference>
<dbReference type="OrthoDB" id="8961654at2759"/>
<dbReference type="RefSeq" id="XP_017264029.1">
    <property type="nucleotide sequence ID" value="XM_017408540.3"/>
</dbReference>
<dbReference type="PANTHER" id="PTHR19325">
    <property type="entry name" value="COMPLEMENT COMPONENT-RELATED SUSHI DOMAIN-CONTAINING"/>
    <property type="match status" value="1"/>
</dbReference>
<keyword evidence="2" id="KW-0677">Repeat</keyword>
<evidence type="ECO:0000259" key="7">
    <source>
        <dbReference type="PROSITE" id="PS50923"/>
    </source>
</evidence>
<reference evidence="8" key="1">
    <citation type="submission" date="2025-08" db="UniProtKB">
        <authorList>
            <consortium name="Ensembl"/>
        </authorList>
    </citation>
    <scope>IDENTIFICATION</scope>
</reference>
<evidence type="ECO:0000256" key="5">
    <source>
        <dbReference type="PROSITE-ProRule" id="PRU00302"/>
    </source>
</evidence>
<dbReference type="AlphaFoldDB" id="A0A3Q3AZS7"/>
<evidence type="ECO:0000256" key="4">
    <source>
        <dbReference type="ARBA" id="ARBA00023180"/>
    </source>
</evidence>
<keyword evidence="1 5" id="KW-0768">Sushi</keyword>
<evidence type="ECO:0000256" key="3">
    <source>
        <dbReference type="ARBA" id="ARBA00023157"/>
    </source>
</evidence>
<dbReference type="PANTHER" id="PTHR19325:SF569">
    <property type="entry name" value="COMPLEMENT COMPONENT 4 BINDING PROTEIN, SECRETORY-RELATED"/>
    <property type="match status" value="1"/>
</dbReference>
<organism evidence="8 9">
    <name type="scientific">Kryptolebias marmoratus</name>
    <name type="common">Mangrove killifish</name>
    <name type="synonym">Rivulus marmoratus</name>
    <dbReference type="NCBI Taxonomy" id="37003"/>
    <lineage>
        <taxon>Eukaryota</taxon>
        <taxon>Metazoa</taxon>
        <taxon>Chordata</taxon>
        <taxon>Craniata</taxon>
        <taxon>Vertebrata</taxon>
        <taxon>Euteleostomi</taxon>
        <taxon>Actinopterygii</taxon>
        <taxon>Neopterygii</taxon>
        <taxon>Teleostei</taxon>
        <taxon>Neoteleostei</taxon>
        <taxon>Acanthomorphata</taxon>
        <taxon>Ovalentaria</taxon>
        <taxon>Atherinomorphae</taxon>
        <taxon>Cyprinodontiformes</taxon>
        <taxon>Rivulidae</taxon>
        <taxon>Kryptolebias</taxon>
    </lineage>
</organism>
<feature type="domain" description="Sushi" evidence="7">
    <location>
        <begin position="29"/>
        <end position="91"/>
    </location>
</feature>
<keyword evidence="4" id="KW-0325">Glycoprotein</keyword>
<reference evidence="8" key="2">
    <citation type="submission" date="2025-09" db="UniProtKB">
        <authorList>
            <consortium name="Ensembl"/>
        </authorList>
    </citation>
    <scope>IDENTIFICATION</scope>
</reference>
<dbReference type="InterPro" id="IPR050350">
    <property type="entry name" value="Compl-Cell_Adhes-Reg"/>
</dbReference>
<feature type="disulfide bond" evidence="5">
    <location>
        <begin position="62"/>
        <end position="89"/>
    </location>
</feature>
<sequence>MEVLLPDTRGQRKLKSLLFISLFVGNIAADCSKPLGLDNMVPTSETLLKNDFPNGSEVTFECGNGYNKDGGSGTSKCLNEIWTEPDLICKKMDCGQPEALANMRFNIPAGTLFGSTIFVFCDGGYQIAGLNYKQCISSGWFGNALCEIVSCEKPSQVPNGRNSWKVEENPKYKEVIHYSCDDGYTLSGPSSITCSSNGQYSSQPPECIGVTTEDKVTKMVTTVTTSAAPTSTGPAALSSATSSTISATHKDTAVITSSPAAVSTSEQGARYLWPAEEKAATTSVTSQLLSSSEDEDIETLSTNKNNGAVALPLTVALVSVAAVATVVALFLYKFQLRRKGSYDTREDLKPELLHFQNL</sequence>
<dbReference type="STRING" id="37003.ENSKMAP00000022693"/>
<keyword evidence="6" id="KW-0812">Transmembrane</keyword>
<dbReference type="PROSITE" id="PS50923">
    <property type="entry name" value="SUSHI"/>
    <property type="match status" value="3"/>
</dbReference>